<dbReference type="Pfam" id="PF10294">
    <property type="entry name" value="Methyltransf_16"/>
    <property type="match status" value="1"/>
</dbReference>
<comment type="caution">
    <text evidence="1">The sequence shown here is derived from an EMBL/GenBank/DDBJ whole genome shotgun (WGS) entry which is preliminary data.</text>
</comment>
<keyword evidence="2" id="KW-1185">Reference proteome</keyword>
<dbReference type="PANTHER" id="PTHR14614:SF98">
    <property type="entry name" value="S-ADENOSYL-L-METHIONINE-DEPENDENT METHYLTRANSFERASES SUPERFAMILY PROTEIN"/>
    <property type="match status" value="1"/>
</dbReference>
<dbReference type="AlphaFoldDB" id="A0A8T0I1Z1"/>
<evidence type="ECO:0000313" key="1">
    <source>
        <dbReference type="EMBL" id="KAG0577464.1"/>
    </source>
</evidence>
<accession>A0A8T0I1Z1</accession>
<dbReference type="InterPro" id="IPR029063">
    <property type="entry name" value="SAM-dependent_MTases_sf"/>
</dbReference>
<gene>
    <name evidence="1" type="ORF">KC19_5G158100</name>
</gene>
<reference evidence="1" key="1">
    <citation type="submission" date="2020-06" db="EMBL/GenBank/DDBJ databases">
        <title>WGS assembly of Ceratodon purpureus strain R40.</title>
        <authorList>
            <person name="Carey S.B."/>
            <person name="Jenkins J."/>
            <person name="Shu S."/>
            <person name="Lovell J.T."/>
            <person name="Sreedasyam A."/>
            <person name="Maumus F."/>
            <person name="Tiley G.P."/>
            <person name="Fernandez-Pozo N."/>
            <person name="Barry K."/>
            <person name="Chen C."/>
            <person name="Wang M."/>
            <person name="Lipzen A."/>
            <person name="Daum C."/>
            <person name="Saski C.A."/>
            <person name="Payton A.C."/>
            <person name="Mcbreen J.C."/>
            <person name="Conrad R.E."/>
            <person name="Kollar L.M."/>
            <person name="Olsson S."/>
            <person name="Huttunen S."/>
            <person name="Landis J.B."/>
            <person name="Wickett N.J."/>
            <person name="Johnson M.G."/>
            <person name="Rensing S.A."/>
            <person name="Grimwood J."/>
            <person name="Schmutz J."/>
            <person name="Mcdaniel S.F."/>
        </authorList>
    </citation>
    <scope>NUCLEOTIDE SEQUENCE</scope>
    <source>
        <strain evidence="1">R40</strain>
    </source>
</reference>
<name>A0A8T0I1Z1_CERPU</name>
<dbReference type="EMBL" id="CM026425">
    <property type="protein sequence ID" value="KAG0577464.1"/>
    <property type="molecule type" value="Genomic_DNA"/>
</dbReference>
<dbReference type="Gene3D" id="3.40.50.150">
    <property type="entry name" value="Vaccinia Virus protein VP39"/>
    <property type="match status" value="1"/>
</dbReference>
<dbReference type="InterPro" id="IPR019410">
    <property type="entry name" value="Methyltransf_16"/>
</dbReference>
<dbReference type="Proteomes" id="UP000822688">
    <property type="component" value="Chromosome 5"/>
</dbReference>
<organism evidence="1 2">
    <name type="scientific">Ceratodon purpureus</name>
    <name type="common">Fire moss</name>
    <name type="synonym">Dicranum purpureum</name>
    <dbReference type="NCBI Taxonomy" id="3225"/>
    <lineage>
        <taxon>Eukaryota</taxon>
        <taxon>Viridiplantae</taxon>
        <taxon>Streptophyta</taxon>
        <taxon>Embryophyta</taxon>
        <taxon>Bryophyta</taxon>
        <taxon>Bryophytina</taxon>
        <taxon>Bryopsida</taxon>
        <taxon>Dicranidae</taxon>
        <taxon>Pseudoditrichales</taxon>
        <taxon>Ditrichaceae</taxon>
        <taxon>Ceratodon</taxon>
    </lineage>
</organism>
<dbReference type="PANTHER" id="PTHR14614">
    <property type="entry name" value="HEPATOCELLULAR CARCINOMA-ASSOCIATED ANTIGEN"/>
    <property type="match status" value="1"/>
</dbReference>
<evidence type="ECO:0000313" key="2">
    <source>
        <dbReference type="Proteomes" id="UP000822688"/>
    </source>
</evidence>
<sequence length="77" mass="8612">MEIKFKLTVTCEHIDKTSTFRGSQNPNSQHHGTTIWDSSIVFVKYLEKNSKKGEFSRAMLHNERVLELGAGCGVVGS</sequence>
<protein>
    <submittedName>
        <fullName evidence="1">Uncharacterized protein</fullName>
    </submittedName>
</protein>
<proteinExistence type="predicted"/>